<proteinExistence type="predicted"/>
<feature type="compositionally biased region" description="Basic and acidic residues" evidence="1">
    <location>
        <begin position="92"/>
        <end position="103"/>
    </location>
</feature>
<feature type="compositionally biased region" description="Basic residues" evidence="1">
    <location>
        <begin position="76"/>
        <end position="88"/>
    </location>
</feature>
<keyword evidence="3" id="KW-1185">Reference proteome</keyword>
<feature type="compositionally biased region" description="Acidic residues" evidence="1">
    <location>
        <begin position="223"/>
        <end position="234"/>
    </location>
</feature>
<feature type="region of interest" description="Disordered" evidence="1">
    <location>
        <begin position="75"/>
        <end position="134"/>
    </location>
</feature>
<feature type="compositionally biased region" description="Basic and acidic residues" evidence="1">
    <location>
        <begin position="243"/>
        <end position="258"/>
    </location>
</feature>
<dbReference type="OrthoDB" id="3194584at2759"/>
<protein>
    <submittedName>
        <fullName evidence="2">Uncharacterized protein</fullName>
    </submittedName>
</protein>
<evidence type="ECO:0000313" key="3">
    <source>
        <dbReference type="Proteomes" id="UP000015241"/>
    </source>
</evidence>
<evidence type="ECO:0000256" key="1">
    <source>
        <dbReference type="SAM" id="MobiDB-lite"/>
    </source>
</evidence>
<dbReference type="AlphaFoldDB" id="S8FRN4"/>
<dbReference type="Proteomes" id="UP000015241">
    <property type="component" value="Unassembled WGS sequence"/>
</dbReference>
<dbReference type="EMBL" id="KE504128">
    <property type="protein sequence ID" value="EPT03896.1"/>
    <property type="molecule type" value="Genomic_DNA"/>
</dbReference>
<reference evidence="2 3" key="1">
    <citation type="journal article" date="2012" name="Science">
        <title>The Paleozoic origin of enzymatic lignin decomposition reconstructed from 31 fungal genomes.</title>
        <authorList>
            <person name="Floudas D."/>
            <person name="Binder M."/>
            <person name="Riley R."/>
            <person name="Barry K."/>
            <person name="Blanchette R.A."/>
            <person name="Henrissat B."/>
            <person name="Martinez A.T."/>
            <person name="Otillar R."/>
            <person name="Spatafora J.W."/>
            <person name="Yadav J.S."/>
            <person name="Aerts A."/>
            <person name="Benoit I."/>
            <person name="Boyd A."/>
            <person name="Carlson A."/>
            <person name="Copeland A."/>
            <person name="Coutinho P.M."/>
            <person name="de Vries R.P."/>
            <person name="Ferreira P."/>
            <person name="Findley K."/>
            <person name="Foster B."/>
            <person name="Gaskell J."/>
            <person name="Glotzer D."/>
            <person name="Gorecki P."/>
            <person name="Heitman J."/>
            <person name="Hesse C."/>
            <person name="Hori C."/>
            <person name="Igarashi K."/>
            <person name="Jurgens J.A."/>
            <person name="Kallen N."/>
            <person name="Kersten P."/>
            <person name="Kohler A."/>
            <person name="Kuees U."/>
            <person name="Kumar T.K.A."/>
            <person name="Kuo A."/>
            <person name="LaButti K."/>
            <person name="Larrondo L.F."/>
            <person name="Lindquist E."/>
            <person name="Ling A."/>
            <person name="Lombard V."/>
            <person name="Lucas S."/>
            <person name="Lundell T."/>
            <person name="Martin R."/>
            <person name="McLaughlin D.J."/>
            <person name="Morgenstern I."/>
            <person name="Morin E."/>
            <person name="Murat C."/>
            <person name="Nagy L.G."/>
            <person name="Nolan M."/>
            <person name="Ohm R.A."/>
            <person name="Patyshakuliyeva A."/>
            <person name="Rokas A."/>
            <person name="Ruiz-Duenas F.J."/>
            <person name="Sabat G."/>
            <person name="Salamov A."/>
            <person name="Samejima M."/>
            <person name="Schmutz J."/>
            <person name="Slot J.C."/>
            <person name="St John F."/>
            <person name="Stenlid J."/>
            <person name="Sun H."/>
            <person name="Sun S."/>
            <person name="Syed K."/>
            <person name="Tsang A."/>
            <person name="Wiebenga A."/>
            <person name="Young D."/>
            <person name="Pisabarro A."/>
            <person name="Eastwood D.C."/>
            <person name="Martin F."/>
            <person name="Cullen D."/>
            <person name="Grigoriev I.V."/>
            <person name="Hibbett D.S."/>
        </authorList>
    </citation>
    <scope>NUCLEOTIDE SEQUENCE</scope>
    <source>
        <strain evidence="3">FP-58527</strain>
    </source>
</reference>
<feature type="region of interest" description="Disordered" evidence="1">
    <location>
        <begin position="205"/>
        <end position="271"/>
    </location>
</feature>
<dbReference type="STRING" id="743788.S8FRN4"/>
<name>S8FRN4_FOMSC</name>
<dbReference type="InParanoid" id="S8FRN4"/>
<dbReference type="HOGENOM" id="CLU_1026865_0_0_1"/>
<dbReference type="eggNOG" id="ENOG502RD6D">
    <property type="taxonomic scope" value="Eukaryota"/>
</dbReference>
<feature type="compositionally biased region" description="Polar residues" evidence="1">
    <location>
        <begin position="104"/>
        <end position="118"/>
    </location>
</feature>
<accession>S8FRN4</accession>
<evidence type="ECO:0000313" key="2">
    <source>
        <dbReference type="EMBL" id="EPT03896.1"/>
    </source>
</evidence>
<organism evidence="2 3">
    <name type="scientific">Fomitopsis schrenkii</name>
    <name type="common">Brown rot fungus</name>
    <dbReference type="NCBI Taxonomy" id="2126942"/>
    <lineage>
        <taxon>Eukaryota</taxon>
        <taxon>Fungi</taxon>
        <taxon>Dikarya</taxon>
        <taxon>Basidiomycota</taxon>
        <taxon>Agaricomycotina</taxon>
        <taxon>Agaricomycetes</taxon>
        <taxon>Polyporales</taxon>
        <taxon>Fomitopsis</taxon>
    </lineage>
</organism>
<sequence>MRNGRNEFTDEDKKFITDFILYEVGNDPSLTKTEIQRRLQAKAPHHSALSWSLYWARHAEVEKVYNAAKNLGTTKRTMRAGLRRRNLARRSPTSDRGDTREDSSSGAESTSGDLSDWQSDPDTDADVAALGGHGDPWASADKRVMARWIAAQPADWKQHPRKDRFTGFLQKYDCRRTLESCHSMYRSNTDDMDRLVQQYRTYLERKKSKPPVKTERIEISLLSDDEQDEKDDTPDAPQTLKRKATDEDDRRAVSESTEKRRKTSPVLERKT</sequence>
<gene>
    <name evidence="2" type="ORF">FOMPIDRAFT_1022076</name>
</gene>